<evidence type="ECO:0000313" key="2">
    <source>
        <dbReference type="Proteomes" id="UP001060215"/>
    </source>
</evidence>
<reference evidence="1 2" key="1">
    <citation type="journal article" date="2022" name="Plant J.">
        <title>Chromosome-level genome of Camellia lanceoleosa provides a valuable resource for understanding genome evolution and self-incompatibility.</title>
        <authorList>
            <person name="Gong W."/>
            <person name="Xiao S."/>
            <person name="Wang L."/>
            <person name="Liao Z."/>
            <person name="Chang Y."/>
            <person name="Mo W."/>
            <person name="Hu G."/>
            <person name="Li W."/>
            <person name="Zhao G."/>
            <person name="Zhu H."/>
            <person name="Hu X."/>
            <person name="Ji K."/>
            <person name="Xiang X."/>
            <person name="Song Q."/>
            <person name="Yuan D."/>
            <person name="Jin S."/>
            <person name="Zhang L."/>
        </authorList>
    </citation>
    <scope>NUCLEOTIDE SEQUENCE [LARGE SCALE GENOMIC DNA]</scope>
    <source>
        <strain evidence="1">SQ_2022a</strain>
    </source>
</reference>
<name>A0ACC0HE27_9ERIC</name>
<proteinExistence type="predicted"/>
<sequence length="310" mass="34361">METDGSVSSSKPSVVNIGALYTFNSVIGQSVMPAIEAAADDVNSDTTVLAGMKLNLILRDTNCSGFLGIVEGDALAKKRAKISYKAAFTPGACGNDINDLLVRVNMMESRVYVVYVNPDSVLTIFSVAKLLQMLTTDYNWIGTDWLPSVLDSSESIDLNTMNLLQGIIALRLTHQIMISKRALRLVLIINSSYTTSLTSILVVQQLLSNIEAIDSLISSTDSIGVQDGSFTYNYLIEELCWQYRKYTPEDKEQDIVELESVRPKSTLHMTSFKDFVDKKEDEIVESIKWKSYSKQQASQHSYGHPSSPSR</sequence>
<evidence type="ECO:0000313" key="1">
    <source>
        <dbReference type="EMBL" id="KAI8011239.1"/>
    </source>
</evidence>
<organism evidence="1 2">
    <name type="scientific">Camellia lanceoleosa</name>
    <dbReference type="NCBI Taxonomy" id="1840588"/>
    <lineage>
        <taxon>Eukaryota</taxon>
        <taxon>Viridiplantae</taxon>
        <taxon>Streptophyta</taxon>
        <taxon>Embryophyta</taxon>
        <taxon>Tracheophyta</taxon>
        <taxon>Spermatophyta</taxon>
        <taxon>Magnoliopsida</taxon>
        <taxon>eudicotyledons</taxon>
        <taxon>Gunneridae</taxon>
        <taxon>Pentapetalae</taxon>
        <taxon>asterids</taxon>
        <taxon>Ericales</taxon>
        <taxon>Theaceae</taxon>
        <taxon>Camellia</taxon>
    </lineage>
</organism>
<keyword evidence="1" id="KW-0675">Receptor</keyword>
<comment type="caution">
    <text evidence="1">The sequence shown here is derived from an EMBL/GenBank/DDBJ whole genome shotgun (WGS) entry which is preliminary data.</text>
</comment>
<keyword evidence="2" id="KW-1185">Reference proteome</keyword>
<protein>
    <submittedName>
        <fullName evidence="1">Glutamate receptor 3.4</fullName>
    </submittedName>
</protein>
<dbReference type="Proteomes" id="UP001060215">
    <property type="component" value="Chromosome 5"/>
</dbReference>
<dbReference type="EMBL" id="CM045762">
    <property type="protein sequence ID" value="KAI8011239.1"/>
    <property type="molecule type" value="Genomic_DNA"/>
</dbReference>
<accession>A0ACC0HE27</accession>
<gene>
    <name evidence="1" type="ORF">LOK49_LG06G01412</name>
</gene>